<evidence type="ECO:0000313" key="2">
    <source>
        <dbReference type="Proteomes" id="UP000183832"/>
    </source>
</evidence>
<keyword evidence="2" id="KW-1185">Reference proteome</keyword>
<accession>A0A1J1IN32</accession>
<dbReference type="Proteomes" id="UP000183832">
    <property type="component" value="Unassembled WGS sequence"/>
</dbReference>
<name>A0A1J1IN32_9DIPT</name>
<sequence>MPLSHHWNGTRRKINHLDYLSQKIYLIEYPNADNLITEAQLMLRLSLKINCYFMNKHSCFDLTAIIPYSACIKIVRKIIQTTK</sequence>
<dbReference type="EMBL" id="CVRI01000056">
    <property type="protein sequence ID" value="CRL01635.1"/>
    <property type="molecule type" value="Genomic_DNA"/>
</dbReference>
<evidence type="ECO:0000313" key="1">
    <source>
        <dbReference type="EMBL" id="CRL01635.1"/>
    </source>
</evidence>
<proteinExistence type="predicted"/>
<organism evidence="1 2">
    <name type="scientific">Clunio marinus</name>
    <dbReference type="NCBI Taxonomy" id="568069"/>
    <lineage>
        <taxon>Eukaryota</taxon>
        <taxon>Metazoa</taxon>
        <taxon>Ecdysozoa</taxon>
        <taxon>Arthropoda</taxon>
        <taxon>Hexapoda</taxon>
        <taxon>Insecta</taxon>
        <taxon>Pterygota</taxon>
        <taxon>Neoptera</taxon>
        <taxon>Endopterygota</taxon>
        <taxon>Diptera</taxon>
        <taxon>Nematocera</taxon>
        <taxon>Chironomoidea</taxon>
        <taxon>Chironomidae</taxon>
        <taxon>Clunio</taxon>
    </lineage>
</organism>
<protein>
    <submittedName>
        <fullName evidence="1">CLUMA_CG014858, isoform A</fullName>
    </submittedName>
</protein>
<gene>
    <name evidence="1" type="ORF">CLUMA_CG014858</name>
</gene>
<reference evidence="1 2" key="1">
    <citation type="submission" date="2015-04" db="EMBL/GenBank/DDBJ databases">
        <authorList>
            <person name="Syromyatnikov M.Y."/>
            <person name="Popov V.N."/>
        </authorList>
    </citation>
    <scope>NUCLEOTIDE SEQUENCE [LARGE SCALE GENOMIC DNA]</scope>
</reference>
<dbReference type="AlphaFoldDB" id="A0A1J1IN32"/>